<protein>
    <submittedName>
        <fullName evidence="3">EamA domain-containing membrane protein RarD</fullName>
    </submittedName>
</protein>
<feature type="transmembrane region" description="Helical" evidence="1">
    <location>
        <begin position="83"/>
        <end position="103"/>
    </location>
</feature>
<dbReference type="PANTHER" id="PTHR22911">
    <property type="entry name" value="ACYL-MALONYL CONDENSING ENZYME-RELATED"/>
    <property type="match status" value="1"/>
</dbReference>
<name>A0A1H8H9B9_9PROT</name>
<keyword evidence="1" id="KW-0812">Transmembrane</keyword>
<keyword evidence="1" id="KW-1133">Transmembrane helix</keyword>
<feature type="transmembrane region" description="Helical" evidence="1">
    <location>
        <begin position="20"/>
        <end position="40"/>
    </location>
</feature>
<dbReference type="GO" id="GO:0016020">
    <property type="term" value="C:membrane"/>
    <property type="evidence" value="ECO:0007669"/>
    <property type="project" value="InterPro"/>
</dbReference>
<feature type="domain" description="EamA" evidence="2">
    <location>
        <begin position="167"/>
        <end position="298"/>
    </location>
</feature>
<sequence length="305" mass="33155">MLTKQNKQSTQGGQGGGQNAFPIAALLVGATIWGLLWYPYRLLEQTGVSGPTATVITYLVALLLGLAVFRHKLRTVRLLDRETCLLVGIGLSAGWANLAYVLGVLHGEIMRVMLLFYLSPLWTIVFARFLLSEVLSVHGYLVIVFSLGGAIIMLWQPEGSLLPSSYADWMGISAGFMFALANVLSRKDQYHDVQLKSVAVWVGVALVAFGYSLFLPGLPASVDISAYTFLLLLLVGLTVFALSLMVQYGLTHTPANQAIVIMLFELVVAAVAAYFLTDEAMTLREWAGGAMIVSASLFSARMNRE</sequence>
<dbReference type="Proteomes" id="UP000183898">
    <property type="component" value="Unassembled WGS sequence"/>
</dbReference>
<dbReference type="AlphaFoldDB" id="A0A1H8H9B9"/>
<feature type="transmembrane region" description="Helical" evidence="1">
    <location>
        <begin position="52"/>
        <end position="71"/>
    </location>
</feature>
<feature type="transmembrane region" description="Helical" evidence="1">
    <location>
        <begin position="109"/>
        <end position="130"/>
    </location>
</feature>
<evidence type="ECO:0000256" key="1">
    <source>
        <dbReference type="SAM" id="Phobius"/>
    </source>
</evidence>
<evidence type="ECO:0000313" key="4">
    <source>
        <dbReference type="Proteomes" id="UP000183898"/>
    </source>
</evidence>
<accession>A0A1H8H9B9</accession>
<dbReference type="EMBL" id="FOCT01000005">
    <property type="protein sequence ID" value="SEN52822.1"/>
    <property type="molecule type" value="Genomic_DNA"/>
</dbReference>
<feature type="transmembrane region" description="Helical" evidence="1">
    <location>
        <begin position="197"/>
        <end position="218"/>
    </location>
</feature>
<keyword evidence="1" id="KW-0472">Membrane</keyword>
<dbReference type="InterPro" id="IPR000620">
    <property type="entry name" value="EamA_dom"/>
</dbReference>
<evidence type="ECO:0000313" key="3">
    <source>
        <dbReference type="EMBL" id="SEN52822.1"/>
    </source>
</evidence>
<feature type="transmembrane region" description="Helical" evidence="1">
    <location>
        <begin position="167"/>
        <end position="185"/>
    </location>
</feature>
<dbReference type="RefSeq" id="WP_074745722.1">
    <property type="nucleotide sequence ID" value="NZ_FOCT01000005.1"/>
</dbReference>
<reference evidence="3 4" key="1">
    <citation type="submission" date="2016-10" db="EMBL/GenBank/DDBJ databases">
        <authorList>
            <person name="de Groot N.N."/>
        </authorList>
    </citation>
    <scope>NUCLEOTIDE SEQUENCE [LARGE SCALE GENOMIC DNA]</scope>
    <source>
        <strain evidence="3 4">Nl18</strain>
    </source>
</reference>
<proteinExistence type="predicted"/>
<feature type="transmembrane region" description="Helical" evidence="1">
    <location>
        <begin position="224"/>
        <end position="246"/>
    </location>
</feature>
<evidence type="ECO:0000259" key="2">
    <source>
        <dbReference type="Pfam" id="PF00892"/>
    </source>
</evidence>
<gene>
    <name evidence="3" type="ORF">SAMN05216404_10575</name>
</gene>
<organism evidence="3 4">
    <name type="scientific">Nitrosospira multiformis</name>
    <dbReference type="NCBI Taxonomy" id="1231"/>
    <lineage>
        <taxon>Bacteria</taxon>
        <taxon>Pseudomonadati</taxon>
        <taxon>Pseudomonadota</taxon>
        <taxon>Betaproteobacteria</taxon>
        <taxon>Nitrosomonadales</taxon>
        <taxon>Nitrosomonadaceae</taxon>
        <taxon>Nitrosospira</taxon>
    </lineage>
</organism>
<feature type="transmembrane region" description="Helical" evidence="1">
    <location>
        <begin position="258"/>
        <end position="277"/>
    </location>
</feature>
<dbReference type="InterPro" id="IPR037185">
    <property type="entry name" value="EmrE-like"/>
</dbReference>
<dbReference type="Pfam" id="PF00892">
    <property type="entry name" value="EamA"/>
    <property type="match status" value="2"/>
</dbReference>
<dbReference type="SUPFAM" id="SSF103481">
    <property type="entry name" value="Multidrug resistance efflux transporter EmrE"/>
    <property type="match status" value="1"/>
</dbReference>
<feature type="transmembrane region" description="Helical" evidence="1">
    <location>
        <begin position="137"/>
        <end position="155"/>
    </location>
</feature>
<feature type="domain" description="EamA" evidence="2">
    <location>
        <begin position="23"/>
        <end position="154"/>
    </location>
</feature>